<sequence length="286" mass="30512">MHEIVIHLYQVMFAIGIFVLISLGLAVIFGMMRVINLAQGEFIMLGAYFCLFATQLGLDFWLAVLCAGLGVGLFGILVERLLIRFLYGRIMDTLLATWGLSLFMVGLVTSVFGPQEAGVDAKLGKVTFGAYSIAEYNLVLIAVAGALLALTFAIWRYTRFGLVARSVMQNPTMAAALGVNPRKYYMLTFGFGSALTGVAGAMLAPLVGNQPTMGSFYVAKAFVTVISGGPAPLTGTLYASTLFGATDGLISYRTTQVLGEIGVLLIAIVLLRMLPLGITGHSARRA</sequence>
<evidence type="ECO:0000256" key="8">
    <source>
        <dbReference type="ARBA" id="ARBA00037998"/>
    </source>
</evidence>
<keyword evidence="6 9" id="KW-1133">Transmembrane helix</keyword>
<dbReference type="InterPro" id="IPR052157">
    <property type="entry name" value="BCAA_transport_permease"/>
</dbReference>
<proteinExistence type="inferred from homology"/>
<comment type="subcellular location">
    <subcellularLocation>
        <location evidence="1">Cell membrane</location>
        <topology evidence="1">Multi-pass membrane protein</topology>
    </subcellularLocation>
</comment>
<evidence type="ECO:0000256" key="6">
    <source>
        <dbReference type="ARBA" id="ARBA00022989"/>
    </source>
</evidence>
<gene>
    <name evidence="10" type="primary">urtB_1</name>
    <name evidence="10" type="ORF">LNKW23_07300</name>
</gene>
<dbReference type="PANTHER" id="PTHR11795:SF447">
    <property type="entry name" value="ABC TRANSPORTER PERMEASE PROTEIN"/>
    <property type="match status" value="1"/>
</dbReference>
<feature type="transmembrane region" description="Helical" evidence="9">
    <location>
        <begin position="257"/>
        <end position="278"/>
    </location>
</feature>
<evidence type="ECO:0000313" key="11">
    <source>
        <dbReference type="Proteomes" id="UP001239909"/>
    </source>
</evidence>
<keyword evidence="3" id="KW-1003">Cell membrane</keyword>
<protein>
    <submittedName>
        <fullName evidence="10">Urea ABC transporter permease subunit UrtB</fullName>
    </submittedName>
</protein>
<keyword evidence="11" id="KW-1185">Reference proteome</keyword>
<feature type="transmembrane region" description="Helical" evidence="9">
    <location>
        <begin position="184"/>
        <end position="207"/>
    </location>
</feature>
<dbReference type="Proteomes" id="UP001239909">
    <property type="component" value="Unassembled WGS sequence"/>
</dbReference>
<evidence type="ECO:0000256" key="4">
    <source>
        <dbReference type="ARBA" id="ARBA00022692"/>
    </source>
</evidence>
<keyword evidence="7 9" id="KW-0472">Membrane</keyword>
<dbReference type="RefSeq" id="WP_285670175.1">
    <property type="nucleotide sequence ID" value="NZ_BSYI01000004.1"/>
</dbReference>
<dbReference type="Pfam" id="PF02653">
    <property type="entry name" value="BPD_transp_2"/>
    <property type="match status" value="1"/>
</dbReference>
<feature type="transmembrane region" description="Helical" evidence="9">
    <location>
        <begin position="133"/>
        <end position="155"/>
    </location>
</feature>
<comment type="similarity">
    <text evidence="8">Belongs to the binding-protein-dependent transport system permease family. LivHM subfamily.</text>
</comment>
<evidence type="ECO:0000313" key="10">
    <source>
        <dbReference type="EMBL" id="GMG81517.1"/>
    </source>
</evidence>
<keyword evidence="4 9" id="KW-0812">Transmembrane</keyword>
<evidence type="ECO:0000256" key="2">
    <source>
        <dbReference type="ARBA" id="ARBA00022448"/>
    </source>
</evidence>
<dbReference type="PANTHER" id="PTHR11795">
    <property type="entry name" value="BRANCHED-CHAIN AMINO ACID TRANSPORT SYSTEM PERMEASE PROTEIN LIVH"/>
    <property type="match status" value="1"/>
</dbReference>
<feature type="transmembrane region" description="Helical" evidence="9">
    <location>
        <begin position="94"/>
        <end position="113"/>
    </location>
</feature>
<organism evidence="10 11">
    <name type="scientific">Paralimibaculum aggregatum</name>
    <dbReference type="NCBI Taxonomy" id="3036245"/>
    <lineage>
        <taxon>Bacteria</taxon>
        <taxon>Pseudomonadati</taxon>
        <taxon>Pseudomonadota</taxon>
        <taxon>Alphaproteobacteria</taxon>
        <taxon>Rhodobacterales</taxon>
        <taxon>Paracoccaceae</taxon>
        <taxon>Paralimibaculum</taxon>
    </lineage>
</organism>
<dbReference type="CDD" id="cd06582">
    <property type="entry name" value="TM_PBP1_LivH_like"/>
    <property type="match status" value="1"/>
</dbReference>
<evidence type="ECO:0000256" key="3">
    <source>
        <dbReference type="ARBA" id="ARBA00022475"/>
    </source>
</evidence>
<feature type="transmembrane region" description="Helical" evidence="9">
    <location>
        <begin position="6"/>
        <end position="27"/>
    </location>
</feature>
<accession>A0ABQ6LIM7</accession>
<dbReference type="EMBL" id="BSYI01000004">
    <property type="protein sequence ID" value="GMG81517.1"/>
    <property type="molecule type" value="Genomic_DNA"/>
</dbReference>
<name>A0ABQ6LIM7_9RHOB</name>
<evidence type="ECO:0000256" key="7">
    <source>
        <dbReference type="ARBA" id="ARBA00023136"/>
    </source>
</evidence>
<evidence type="ECO:0000256" key="1">
    <source>
        <dbReference type="ARBA" id="ARBA00004651"/>
    </source>
</evidence>
<feature type="transmembrane region" description="Helical" evidence="9">
    <location>
        <begin position="60"/>
        <end position="82"/>
    </location>
</feature>
<keyword evidence="2" id="KW-0813">Transport</keyword>
<evidence type="ECO:0000256" key="5">
    <source>
        <dbReference type="ARBA" id="ARBA00022970"/>
    </source>
</evidence>
<dbReference type="InterPro" id="IPR001851">
    <property type="entry name" value="ABC_transp_permease"/>
</dbReference>
<reference evidence="10 11" key="1">
    <citation type="submission" date="2023-04" db="EMBL/GenBank/DDBJ databases">
        <title>Marinoamorphus aggregata gen. nov., sp. Nov., isolate from tissue of brittle star Ophioplocus japonicus.</title>
        <authorList>
            <person name="Kawano K."/>
            <person name="Sawayama S."/>
            <person name="Nakagawa S."/>
        </authorList>
    </citation>
    <scope>NUCLEOTIDE SEQUENCE [LARGE SCALE GENOMIC DNA]</scope>
    <source>
        <strain evidence="10 11">NKW23</strain>
    </source>
</reference>
<comment type="caution">
    <text evidence="10">The sequence shown here is derived from an EMBL/GenBank/DDBJ whole genome shotgun (WGS) entry which is preliminary data.</text>
</comment>
<evidence type="ECO:0000256" key="9">
    <source>
        <dbReference type="SAM" id="Phobius"/>
    </source>
</evidence>
<keyword evidence="5" id="KW-0029">Amino-acid transport</keyword>
<feature type="transmembrane region" description="Helical" evidence="9">
    <location>
        <begin position="34"/>
        <end position="54"/>
    </location>
</feature>